<proteinExistence type="predicted"/>
<organism evidence="4 5">
    <name type="scientific">Salinibacterium amurskyense</name>
    <dbReference type="NCBI Taxonomy" id="205941"/>
    <lineage>
        <taxon>Bacteria</taxon>
        <taxon>Bacillati</taxon>
        <taxon>Actinomycetota</taxon>
        <taxon>Actinomycetes</taxon>
        <taxon>Micrococcales</taxon>
        <taxon>Microbacteriaceae</taxon>
        <taxon>Salinibacterium</taxon>
    </lineage>
</organism>
<feature type="domain" description="Beta-lactamase-related" evidence="2">
    <location>
        <begin position="78"/>
        <end position="411"/>
    </location>
</feature>
<dbReference type="Pfam" id="PF11954">
    <property type="entry name" value="DUF3471"/>
    <property type="match status" value="1"/>
</dbReference>
<dbReference type="EMBL" id="PGFH01000001">
    <property type="protein sequence ID" value="PJJ82556.1"/>
    <property type="molecule type" value="Genomic_DNA"/>
</dbReference>
<dbReference type="PANTHER" id="PTHR46825">
    <property type="entry name" value="D-ALANYL-D-ALANINE-CARBOXYPEPTIDASE/ENDOPEPTIDASE AMPH"/>
    <property type="match status" value="1"/>
</dbReference>
<dbReference type="SUPFAM" id="SSF56601">
    <property type="entry name" value="beta-lactamase/transpeptidase-like"/>
    <property type="match status" value="1"/>
</dbReference>
<evidence type="ECO:0000313" key="4">
    <source>
        <dbReference type="EMBL" id="PJJ82556.1"/>
    </source>
</evidence>
<reference evidence="4 5" key="1">
    <citation type="submission" date="2017-11" db="EMBL/GenBank/DDBJ databases">
        <title>Genomic Encyclopedia of Archaeal and Bacterial Type Strains, Phase II (KMG-II): From Individual Species to Whole Genera.</title>
        <authorList>
            <person name="Goeker M."/>
        </authorList>
    </citation>
    <scope>NUCLEOTIDE SEQUENCE [LARGE SCALE GENOMIC DNA]</scope>
    <source>
        <strain evidence="4 5">DSM 16400</strain>
    </source>
</reference>
<keyword evidence="5" id="KW-1185">Reference proteome</keyword>
<feature type="signal peptide" evidence="1">
    <location>
        <begin position="1"/>
        <end position="35"/>
    </location>
</feature>
<gene>
    <name evidence="4" type="ORF">CLV85_1758</name>
</gene>
<dbReference type="Pfam" id="PF00144">
    <property type="entry name" value="Beta-lactamase"/>
    <property type="match status" value="1"/>
</dbReference>
<evidence type="ECO:0000259" key="2">
    <source>
        <dbReference type="Pfam" id="PF00144"/>
    </source>
</evidence>
<dbReference type="Proteomes" id="UP000231742">
    <property type="component" value="Unassembled WGS sequence"/>
</dbReference>
<dbReference type="InterPro" id="IPR001466">
    <property type="entry name" value="Beta-lactam-related"/>
</dbReference>
<dbReference type="InterPro" id="IPR021860">
    <property type="entry name" value="Peptidase_S12_Pab87-rel_C"/>
</dbReference>
<evidence type="ECO:0000313" key="5">
    <source>
        <dbReference type="Proteomes" id="UP000231742"/>
    </source>
</evidence>
<dbReference type="Gene3D" id="3.40.710.10">
    <property type="entry name" value="DD-peptidase/beta-lactamase superfamily"/>
    <property type="match status" value="1"/>
</dbReference>
<dbReference type="InterPro" id="IPR050491">
    <property type="entry name" value="AmpC-like"/>
</dbReference>
<sequence>METSTKFHTVRRSRSAPAIVALLAVSVAVSGCTAAASNGLKVITGDSPASDVIALSAGSSDVEVARAVAAAVEQLPELAEAAMNESGTPGMAIGVVHNGDMIFAEGFGLREVGTSDRVDADTVFQIASVSKSLSATVAARAITQGAVEWDTPVRMLLPDFSLAESYVTQNATIADYFSHRTGLATGAGDDLEDVGYERDYILDHLRYQPLDDFRSSYHYSNYGITVGAEATAAALDLRWEDAVRELVYEPLDMSSSSSSYAEFVAQPNRATLHTLLDGEFQPLFERNPDPQSPAGGVSSTVGDLSKWMTMVLSGGEYAGQQFVTPESLTPAITAQSISARASAPDQRSGSYGFGFNVGSQANGRTTVSHSGGFVLGAGTNYQLVPSLDLGIVTLTNAGPIGTAEAVNAQFLDLVQYGEITREWIGDYRGALSGLSAPAGDLVDTTAPGTAGASVYLSDYAGTYRNSYFGDLVVTEVDGALQAALGPRGGYLLELEPWDSDTFAFVPTGENAPPGSLSSATFERSGGAVAGVTLEFFDAQGLGTWRR</sequence>
<dbReference type="InterPro" id="IPR012338">
    <property type="entry name" value="Beta-lactam/transpept-like"/>
</dbReference>
<comment type="caution">
    <text evidence="4">The sequence shown here is derived from an EMBL/GenBank/DDBJ whole genome shotgun (WGS) entry which is preliminary data.</text>
</comment>
<evidence type="ECO:0000259" key="3">
    <source>
        <dbReference type="Pfam" id="PF11954"/>
    </source>
</evidence>
<protein>
    <submittedName>
        <fullName evidence="4">CubicO group peptidase (Beta-lactamase class C family)</fullName>
    </submittedName>
</protein>
<keyword evidence="1" id="KW-0732">Signal</keyword>
<dbReference type="Gene3D" id="2.40.128.600">
    <property type="match status" value="1"/>
</dbReference>
<feature type="chain" id="PRO_5039253977" evidence="1">
    <location>
        <begin position="36"/>
        <end position="546"/>
    </location>
</feature>
<dbReference type="AlphaFoldDB" id="A0A2M9D9Z6"/>
<dbReference type="OrthoDB" id="5377981at2"/>
<dbReference type="PANTHER" id="PTHR46825:SF15">
    <property type="entry name" value="BETA-LACTAMASE-RELATED DOMAIN-CONTAINING PROTEIN"/>
    <property type="match status" value="1"/>
</dbReference>
<name>A0A2M9D9Z6_9MICO</name>
<feature type="domain" description="Peptidase S12 Pab87-related C-terminal" evidence="3">
    <location>
        <begin position="455"/>
        <end position="534"/>
    </location>
</feature>
<dbReference type="PROSITE" id="PS51257">
    <property type="entry name" value="PROKAR_LIPOPROTEIN"/>
    <property type="match status" value="1"/>
</dbReference>
<dbReference type="RefSeq" id="WP_100389140.1">
    <property type="nucleotide sequence ID" value="NZ_BMZU01000001.1"/>
</dbReference>
<evidence type="ECO:0000256" key="1">
    <source>
        <dbReference type="SAM" id="SignalP"/>
    </source>
</evidence>
<accession>A0A2M9D9Z6</accession>